<gene>
    <name evidence="1" type="ORF">J2Z32_000909</name>
</gene>
<evidence type="ECO:0000313" key="2">
    <source>
        <dbReference type="Proteomes" id="UP001519272"/>
    </source>
</evidence>
<dbReference type="RefSeq" id="WP_210087976.1">
    <property type="nucleotide sequence ID" value="NZ_JAGGKG010000003.1"/>
</dbReference>
<proteinExistence type="predicted"/>
<evidence type="ECO:0000313" key="1">
    <source>
        <dbReference type="EMBL" id="MBP1904292.1"/>
    </source>
</evidence>
<protein>
    <recommendedName>
        <fullName evidence="3">General stress protein 17M-like domain-containing protein</fullName>
    </recommendedName>
</protein>
<name>A0ABS4FNZ5_9BACL</name>
<comment type="caution">
    <text evidence="1">The sequence shown here is derived from an EMBL/GenBank/DDBJ whole genome shotgun (WGS) entry which is preliminary data.</text>
</comment>
<dbReference type="EMBL" id="JAGGKG010000003">
    <property type="protein sequence ID" value="MBP1904292.1"/>
    <property type="molecule type" value="Genomic_DNA"/>
</dbReference>
<organism evidence="1 2">
    <name type="scientific">Paenibacillus turicensis</name>
    <dbReference type="NCBI Taxonomy" id="160487"/>
    <lineage>
        <taxon>Bacteria</taxon>
        <taxon>Bacillati</taxon>
        <taxon>Bacillota</taxon>
        <taxon>Bacilli</taxon>
        <taxon>Bacillales</taxon>
        <taxon>Paenibacillaceae</taxon>
        <taxon>Paenibacillus</taxon>
    </lineage>
</organism>
<reference evidence="1 2" key="1">
    <citation type="submission" date="2021-03" db="EMBL/GenBank/DDBJ databases">
        <title>Genomic Encyclopedia of Type Strains, Phase IV (KMG-IV): sequencing the most valuable type-strain genomes for metagenomic binning, comparative biology and taxonomic classification.</title>
        <authorList>
            <person name="Goeker M."/>
        </authorList>
    </citation>
    <scope>NUCLEOTIDE SEQUENCE [LARGE SCALE GENOMIC DNA]</scope>
    <source>
        <strain evidence="1 2">DSM 14349</strain>
    </source>
</reference>
<accession>A0ABS4FNZ5</accession>
<sequence>MAEKNILAYFRSPEEAENAARKLESIRVQSLSIDRFSRYGGNSYDYSNVISDTMRGLGYASYSGFFGIASQGVLSAADPSSSGMSHGGAGGPTGYDILLTVIVDDAYHHQALRIIEEAGGKI</sequence>
<keyword evidence="2" id="KW-1185">Reference proteome</keyword>
<dbReference type="Proteomes" id="UP001519272">
    <property type="component" value="Unassembled WGS sequence"/>
</dbReference>
<evidence type="ECO:0008006" key="3">
    <source>
        <dbReference type="Google" id="ProtNLM"/>
    </source>
</evidence>